<accession>A0A6I3XN27</accession>
<feature type="region of interest" description="Disordered" evidence="1">
    <location>
        <begin position="128"/>
        <end position="147"/>
    </location>
</feature>
<evidence type="ECO:0000256" key="1">
    <source>
        <dbReference type="SAM" id="MobiDB-lite"/>
    </source>
</evidence>
<dbReference type="Gene3D" id="3.10.450.50">
    <property type="match status" value="1"/>
</dbReference>
<dbReference type="InterPro" id="IPR032710">
    <property type="entry name" value="NTF2-like_dom_sf"/>
</dbReference>
<dbReference type="EMBL" id="WNWM01000002">
    <property type="protein sequence ID" value="MUI15843.1"/>
    <property type="molecule type" value="Genomic_DNA"/>
</dbReference>
<feature type="compositionally biased region" description="Pro residues" evidence="1">
    <location>
        <begin position="129"/>
        <end position="147"/>
    </location>
</feature>
<evidence type="ECO:0000313" key="3">
    <source>
        <dbReference type="Proteomes" id="UP000431684"/>
    </source>
</evidence>
<gene>
    <name evidence="2" type="primary">hpxZ</name>
    <name evidence="2" type="ORF">GJV26_25785</name>
</gene>
<organism evidence="2 3">
    <name type="scientific">Pseudoduganella dura</name>
    <dbReference type="NCBI Taxonomy" id="321982"/>
    <lineage>
        <taxon>Bacteria</taxon>
        <taxon>Pseudomonadati</taxon>
        <taxon>Pseudomonadota</taxon>
        <taxon>Betaproteobacteria</taxon>
        <taxon>Burkholderiales</taxon>
        <taxon>Oxalobacteraceae</taxon>
        <taxon>Telluria group</taxon>
        <taxon>Pseudoduganella</taxon>
    </lineage>
</organism>
<name>A0A6I3XN27_9BURK</name>
<dbReference type="OrthoDB" id="9791198at2"/>
<dbReference type="InterPro" id="IPR024507">
    <property type="entry name" value="AtzH-like"/>
</dbReference>
<dbReference type="SUPFAM" id="SSF54427">
    <property type="entry name" value="NTF2-like"/>
    <property type="match status" value="1"/>
</dbReference>
<keyword evidence="3" id="KW-1185">Reference proteome</keyword>
<dbReference type="Proteomes" id="UP000431684">
    <property type="component" value="Unassembled WGS sequence"/>
</dbReference>
<dbReference type="Pfam" id="PF11533">
    <property type="entry name" value="AtzH-like"/>
    <property type="match status" value="1"/>
</dbReference>
<proteinExistence type="predicted"/>
<evidence type="ECO:0000313" key="2">
    <source>
        <dbReference type="EMBL" id="MUI15843.1"/>
    </source>
</evidence>
<reference evidence="2 3" key="1">
    <citation type="submission" date="2019-11" db="EMBL/GenBank/DDBJ databases">
        <title>Draft Genome Sequences of Six Type Strains of the Genus Massilia.</title>
        <authorList>
            <person name="Miess H."/>
            <person name="Frediansyah A."/>
            <person name="Goeker M."/>
            <person name="Gross H."/>
        </authorList>
    </citation>
    <scope>NUCLEOTIDE SEQUENCE [LARGE SCALE GENOMIC DNA]</scope>
    <source>
        <strain evidence="2 3">DSM 17513</strain>
    </source>
</reference>
<dbReference type="NCBIfam" id="NF033625">
    <property type="entry name" value="HpxZ"/>
    <property type="match status" value="1"/>
</dbReference>
<comment type="caution">
    <text evidence="2">The sequence shown here is derived from an EMBL/GenBank/DDBJ whole genome shotgun (WGS) entry which is preliminary data.</text>
</comment>
<dbReference type="AlphaFoldDB" id="A0A6I3XN27"/>
<sequence length="147" mass="16114">MKHHINLPAVHAEVAAAFARYERALTGNDTAVLDELFWHSGHTIRYGATENLHGYAAIQAFRKLRPSTGLERSLRNTVITTYGSDYATANTEFTRPGSQAVGRQSHTWLRTAQGWRIVAAHVSLLNPRPGLPPEPLPEPAPEAPDAA</sequence>
<protein>
    <submittedName>
        <fullName evidence="2">Oxalurate catabolism protein HpxZ</fullName>
    </submittedName>
</protein>